<keyword evidence="3" id="KW-1185">Reference proteome</keyword>
<evidence type="ECO:0000313" key="3">
    <source>
        <dbReference type="Proteomes" id="UP001218188"/>
    </source>
</evidence>
<dbReference type="EMBL" id="JARJCM010000907">
    <property type="protein sequence ID" value="KAJ7015745.1"/>
    <property type="molecule type" value="Genomic_DNA"/>
</dbReference>
<organism evidence="2 3">
    <name type="scientific">Mycena alexandri</name>
    <dbReference type="NCBI Taxonomy" id="1745969"/>
    <lineage>
        <taxon>Eukaryota</taxon>
        <taxon>Fungi</taxon>
        <taxon>Dikarya</taxon>
        <taxon>Basidiomycota</taxon>
        <taxon>Agaricomycotina</taxon>
        <taxon>Agaricomycetes</taxon>
        <taxon>Agaricomycetidae</taxon>
        <taxon>Agaricales</taxon>
        <taxon>Marasmiineae</taxon>
        <taxon>Mycenaceae</taxon>
        <taxon>Mycena</taxon>
    </lineage>
</organism>
<protein>
    <submittedName>
        <fullName evidence="2">Uncharacterized protein</fullName>
    </submittedName>
</protein>
<dbReference type="Proteomes" id="UP001218188">
    <property type="component" value="Unassembled WGS sequence"/>
</dbReference>
<evidence type="ECO:0000256" key="1">
    <source>
        <dbReference type="SAM" id="MobiDB-lite"/>
    </source>
</evidence>
<accession>A0AAD6RWU8</accession>
<feature type="region of interest" description="Disordered" evidence="1">
    <location>
        <begin position="1"/>
        <end position="107"/>
    </location>
</feature>
<gene>
    <name evidence="2" type="ORF">C8F04DRAFT_1284879</name>
</gene>
<proteinExistence type="predicted"/>
<name>A0AAD6RWU8_9AGAR</name>
<reference evidence="2" key="1">
    <citation type="submission" date="2023-03" db="EMBL/GenBank/DDBJ databases">
        <title>Massive genome expansion in bonnet fungi (Mycena s.s.) driven by repeated elements and novel gene families across ecological guilds.</title>
        <authorList>
            <consortium name="Lawrence Berkeley National Laboratory"/>
            <person name="Harder C.B."/>
            <person name="Miyauchi S."/>
            <person name="Viragh M."/>
            <person name="Kuo A."/>
            <person name="Thoen E."/>
            <person name="Andreopoulos B."/>
            <person name="Lu D."/>
            <person name="Skrede I."/>
            <person name="Drula E."/>
            <person name="Henrissat B."/>
            <person name="Morin E."/>
            <person name="Kohler A."/>
            <person name="Barry K."/>
            <person name="LaButti K."/>
            <person name="Morin E."/>
            <person name="Salamov A."/>
            <person name="Lipzen A."/>
            <person name="Mereny Z."/>
            <person name="Hegedus B."/>
            <person name="Baldrian P."/>
            <person name="Stursova M."/>
            <person name="Weitz H."/>
            <person name="Taylor A."/>
            <person name="Grigoriev I.V."/>
            <person name="Nagy L.G."/>
            <person name="Martin F."/>
            <person name="Kauserud H."/>
        </authorList>
    </citation>
    <scope>NUCLEOTIDE SEQUENCE</scope>
    <source>
        <strain evidence="2">CBHHK200</strain>
    </source>
</reference>
<dbReference type="AlphaFoldDB" id="A0AAD6RWU8"/>
<feature type="compositionally biased region" description="Acidic residues" evidence="1">
    <location>
        <begin position="61"/>
        <end position="84"/>
    </location>
</feature>
<evidence type="ECO:0000313" key="2">
    <source>
        <dbReference type="EMBL" id="KAJ7015745.1"/>
    </source>
</evidence>
<comment type="caution">
    <text evidence="2">The sequence shown here is derived from an EMBL/GenBank/DDBJ whole genome shotgun (WGS) entry which is preliminary data.</text>
</comment>
<sequence length="228" mass="24522">MSKNTRQRSKHDPPETLPLDASQYVDDAANESDGQGGTVESDLTELSDEAGSLKDFINDGPDQDNADQETAPEEDAVDEDDEGERDASDAATVGAAPLSAADDATSTEAVLEAGSAQDVIMTSVNDQAMVAPPDSDDNRTLTESTASLVKRKRTHRKPNNTVLDSDNDQDLASALTGGDKYFRIVFPAYLLSSSSGCLWMRMASNRVYSLHLFKLEGHSHAKYFISSS</sequence>